<evidence type="ECO:0000256" key="3">
    <source>
        <dbReference type="ARBA" id="ARBA00022989"/>
    </source>
</evidence>
<accession>A0A8H8CE66</accession>
<comment type="caution">
    <text evidence="7">The sequence shown here is derived from an EMBL/GenBank/DDBJ whole genome shotgun (WGS) entry which is preliminary data.</text>
</comment>
<dbReference type="Gene3D" id="1.20.120.1630">
    <property type="match status" value="1"/>
</dbReference>
<dbReference type="PANTHER" id="PTHR12714">
    <property type="entry name" value="PROTEIN-S ISOPRENYLCYSTEINE O-METHYLTRANSFERASE"/>
    <property type="match status" value="1"/>
</dbReference>
<keyword evidence="5" id="KW-0489">Methyltransferase</keyword>
<dbReference type="GO" id="GO:0004671">
    <property type="term" value="F:protein C-terminal S-isoprenylcysteine carboxyl O-methyltransferase activity"/>
    <property type="evidence" value="ECO:0007669"/>
    <property type="project" value="UniProtKB-EC"/>
</dbReference>
<evidence type="ECO:0000256" key="2">
    <source>
        <dbReference type="ARBA" id="ARBA00022692"/>
    </source>
</evidence>
<keyword evidence="5" id="KW-0256">Endoplasmic reticulum</keyword>
<evidence type="ECO:0000256" key="4">
    <source>
        <dbReference type="ARBA" id="ARBA00023136"/>
    </source>
</evidence>
<sequence>MALARLPFTLSLAWAAYTSATPPNPPPRPAELRVELDYSLKEVNLRAALARASLVLPALIEIIIVLSDLSSISPQPQRSNHLQVPEPLTNPHTASSHIYLTPSFLAFWTIAMTGAHLRKRCFTTMGAMFTFELAVRRDHKLITRGPYAVVRHPAYTTAVVVMGAGALCWSGPGAWPFAYAFDFERVSGDGSGTGTAAAAALLAWIALAACWVPTVWNAVALPGRARVEDKLLHEKFGKEWEVWAERVPCRFIPGIY</sequence>
<dbReference type="Pfam" id="PF04140">
    <property type="entry name" value="ICMT"/>
    <property type="match status" value="1"/>
</dbReference>
<comment type="similarity">
    <text evidence="5">Belongs to the class VI-like SAM-binding methyltransferase superfamily. Isoprenylcysteine carboxyl methyltransferase family.</text>
</comment>
<comment type="catalytic activity">
    <reaction evidence="5">
        <text>[protein]-C-terminal S-[(2E,6E)-farnesyl]-L-cysteine + S-adenosyl-L-methionine = [protein]-C-terminal S-[(2E,6E)-farnesyl]-L-cysteine methyl ester + S-adenosyl-L-homocysteine</text>
        <dbReference type="Rhea" id="RHEA:21672"/>
        <dbReference type="Rhea" id="RHEA-COMP:12125"/>
        <dbReference type="Rhea" id="RHEA-COMP:12126"/>
        <dbReference type="ChEBI" id="CHEBI:57856"/>
        <dbReference type="ChEBI" id="CHEBI:59789"/>
        <dbReference type="ChEBI" id="CHEBI:90510"/>
        <dbReference type="ChEBI" id="CHEBI:90511"/>
        <dbReference type="EC" id="2.1.1.100"/>
    </reaction>
</comment>
<dbReference type="InterPro" id="IPR007269">
    <property type="entry name" value="ICMT_MeTrfase"/>
</dbReference>
<reference evidence="7" key="1">
    <citation type="submission" date="2021-02" db="EMBL/GenBank/DDBJ databases">
        <title>Psilocybe cubensis genome.</title>
        <authorList>
            <person name="Mckernan K.J."/>
            <person name="Crawford S."/>
            <person name="Trippe A."/>
            <person name="Kane L.T."/>
            <person name="Mclaughlin S."/>
        </authorList>
    </citation>
    <scope>NUCLEOTIDE SEQUENCE [LARGE SCALE GENOMIC DNA]</scope>
    <source>
        <strain evidence="7">MGC-MH-2018</strain>
    </source>
</reference>
<dbReference type="GO" id="GO:0032259">
    <property type="term" value="P:methylation"/>
    <property type="evidence" value="ECO:0007669"/>
    <property type="project" value="UniProtKB-KW"/>
</dbReference>
<name>A0A8H8CE66_PSICU</name>
<evidence type="ECO:0000256" key="1">
    <source>
        <dbReference type="ARBA" id="ARBA00004141"/>
    </source>
</evidence>
<comment type="caution">
    <text evidence="5">Lacks conserved residue(s) required for the propagation of feature annotation.</text>
</comment>
<organism evidence="7">
    <name type="scientific">Psilocybe cubensis</name>
    <name type="common">Psychedelic mushroom</name>
    <name type="synonym">Stropharia cubensis</name>
    <dbReference type="NCBI Taxonomy" id="181762"/>
    <lineage>
        <taxon>Eukaryota</taxon>
        <taxon>Fungi</taxon>
        <taxon>Dikarya</taxon>
        <taxon>Basidiomycota</taxon>
        <taxon>Agaricomycotina</taxon>
        <taxon>Agaricomycetes</taxon>
        <taxon>Agaricomycetidae</taxon>
        <taxon>Agaricales</taxon>
        <taxon>Agaricineae</taxon>
        <taxon>Strophariaceae</taxon>
        <taxon>Psilocybe</taxon>
    </lineage>
</organism>
<comment type="subcellular location">
    <subcellularLocation>
        <location evidence="5">Endoplasmic reticulum membrane</location>
        <topology evidence="5">Multi-pass membrane protein</topology>
    </subcellularLocation>
    <subcellularLocation>
        <location evidence="1">Membrane</location>
        <topology evidence="1">Multi-pass membrane protein</topology>
    </subcellularLocation>
</comment>
<feature type="signal peptide" evidence="6">
    <location>
        <begin position="1"/>
        <end position="20"/>
    </location>
</feature>
<dbReference type="EC" id="2.1.1.100" evidence="5"/>
<dbReference type="AlphaFoldDB" id="A0A8H8CE66"/>
<feature type="transmembrane region" description="Helical" evidence="5">
    <location>
        <begin position="154"/>
        <end position="175"/>
    </location>
</feature>
<keyword evidence="6" id="KW-0732">Signal</keyword>
<dbReference type="EMBL" id="JAFIQS010000019">
    <property type="protein sequence ID" value="KAG5162303.1"/>
    <property type="molecule type" value="Genomic_DNA"/>
</dbReference>
<keyword evidence="5" id="KW-0949">S-adenosyl-L-methionine</keyword>
<dbReference type="PANTHER" id="PTHR12714:SF9">
    <property type="entry name" value="PROTEIN-S-ISOPRENYLCYSTEINE O-METHYLTRANSFERASE"/>
    <property type="match status" value="1"/>
</dbReference>
<feature type="transmembrane region" description="Helical" evidence="5">
    <location>
        <begin position="48"/>
        <end position="69"/>
    </location>
</feature>
<keyword evidence="4 5" id="KW-0472">Membrane</keyword>
<gene>
    <name evidence="7" type="ORF">JR316_012626</name>
</gene>
<evidence type="ECO:0000256" key="6">
    <source>
        <dbReference type="SAM" id="SignalP"/>
    </source>
</evidence>
<keyword evidence="2 5" id="KW-0812">Transmembrane</keyword>
<proteinExistence type="inferred from homology"/>
<dbReference type="GO" id="GO:0005789">
    <property type="term" value="C:endoplasmic reticulum membrane"/>
    <property type="evidence" value="ECO:0007669"/>
    <property type="project" value="UniProtKB-SubCell"/>
</dbReference>
<feature type="transmembrane region" description="Helical" evidence="5">
    <location>
        <begin position="195"/>
        <end position="216"/>
    </location>
</feature>
<keyword evidence="5" id="KW-0808">Transferase</keyword>
<feature type="chain" id="PRO_5034933813" description="Protein-S-isoprenylcysteine O-methyltransferase" evidence="6">
    <location>
        <begin position="21"/>
        <end position="256"/>
    </location>
</feature>
<evidence type="ECO:0000256" key="5">
    <source>
        <dbReference type="RuleBase" id="RU362022"/>
    </source>
</evidence>
<keyword evidence="3 5" id="KW-1133">Transmembrane helix</keyword>
<evidence type="ECO:0000313" key="7">
    <source>
        <dbReference type="EMBL" id="KAG5162303.1"/>
    </source>
</evidence>
<protein>
    <recommendedName>
        <fullName evidence="5">Protein-S-isoprenylcysteine O-methyltransferase</fullName>
        <ecNumber evidence="5">2.1.1.100</ecNumber>
    </recommendedName>
</protein>
<dbReference type="OrthoDB" id="422086at2759"/>